<accession>A0A328P9L5</accession>
<evidence type="ECO:0000313" key="1">
    <source>
        <dbReference type="EMBL" id="RAO78839.1"/>
    </source>
</evidence>
<comment type="caution">
    <text evidence="1">The sequence shown here is derived from an EMBL/GenBank/DDBJ whole genome shotgun (WGS) entry which is preliminary data.</text>
</comment>
<evidence type="ECO:0000313" key="2">
    <source>
        <dbReference type="Proteomes" id="UP000249782"/>
    </source>
</evidence>
<keyword evidence="2" id="KW-1185">Reference proteome</keyword>
<dbReference type="Proteomes" id="UP000249782">
    <property type="component" value="Unassembled WGS sequence"/>
</dbReference>
<gene>
    <name evidence="1" type="ORF">DPC56_06165</name>
</gene>
<protein>
    <submittedName>
        <fullName evidence="1">Uncharacterized protein</fullName>
    </submittedName>
</protein>
<name>A0A328P9L5_9EURY</name>
<proteinExistence type="predicted"/>
<dbReference type="EMBL" id="QLOE01000007">
    <property type="protein sequence ID" value="RAO78839.1"/>
    <property type="molecule type" value="Genomic_DNA"/>
</dbReference>
<sequence length="67" mass="7626">MNSKSKIHPLGDFRVCNLEPSPHTEFLFRTLLCNLSAQKKLKHFTLISFFGGEKPPGIKFPVCGHER</sequence>
<dbReference type="AlphaFoldDB" id="A0A328P9L5"/>
<reference evidence="1 2" key="1">
    <citation type="submission" date="2018-06" db="EMBL/GenBank/DDBJ databases">
        <title>Draft genome sequence of hyperthermophilic methanogen Methanothermobacter tenebrarum sp. MCM-B 1447.</title>
        <authorList>
            <person name="Pore S.D."/>
            <person name="Dagar S."/>
            <person name="Dhakephalkar P.K."/>
        </authorList>
    </citation>
    <scope>NUCLEOTIDE SEQUENCE [LARGE SCALE GENOMIC DNA]</scope>
    <source>
        <strain evidence="1 2">MCM B 1447</strain>
    </source>
</reference>
<organism evidence="1 2">
    <name type="scientific">Methanothermobacter tenebrarum</name>
    <dbReference type="NCBI Taxonomy" id="680118"/>
    <lineage>
        <taxon>Archaea</taxon>
        <taxon>Methanobacteriati</taxon>
        <taxon>Methanobacteriota</taxon>
        <taxon>Methanomada group</taxon>
        <taxon>Methanobacteria</taxon>
        <taxon>Methanobacteriales</taxon>
        <taxon>Methanobacteriaceae</taxon>
        <taxon>Methanothermobacter</taxon>
    </lineage>
</organism>